<comment type="caution">
    <text evidence="1">The sequence shown here is derived from an EMBL/GenBank/DDBJ whole genome shotgun (WGS) entry which is preliminary data.</text>
</comment>
<dbReference type="PANTHER" id="PTHR11669:SF8">
    <property type="entry name" value="DNA POLYMERASE III SUBUNIT DELTA"/>
    <property type="match status" value="1"/>
</dbReference>
<proteinExistence type="predicted"/>
<evidence type="ECO:0000313" key="1">
    <source>
        <dbReference type="EMBL" id="NBG64923.1"/>
    </source>
</evidence>
<dbReference type="RefSeq" id="WP_160631529.1">
    <property type="nucleotide sequence ID" value="NZ_WWNE01000003.1"/>
</dbReference>
<name>A0A6N9NGB4_9FLAO</name>
<reference evidence="1 2" key="1">
    <citation type="submission" date="2019-12" db="EMBL/GenBank/DDBJ databases">
        <authorList>
            <person name="Zhao J."/>
        </authorList>
    </citation>
    <scope>NUCLEOTIDE SEQUENCE [LARGE SCALE GENOMIC DNA]</scope>
    <source>
        <strain evidence="1 2">S-15</strain>
    </source>
</reference>
<evidence type="ECO:0000313" key="2">
    <source>
        <dbReference type="Proteomes" id="UP000470771"/>
    </source>
</evidence>
<dbReference type="EMBL" id="WWNE01000003">
    <property type="protein sequence ID" value="NBG64923.1"/>
    <property type="molecule type" value="Genomic_DNA"/>
</dbReference>
<dbReference type="InterPro" id="IPR050238">
    <property type="entry name" value="DNA_Rep/Repair_Clamp_Loader"/>
</dbReference>
<dbReference type="InterPro" id="IPR027417">
    <property type="entry name" value="P-loop_NTPase"/>
</dbReference>
<dbReference type="AlphaFoldDB" id="A0A6N9NGB4"/>
<sequence length="382" mass="43833">MRFKDIIGQEEIKSRLIQTVKDGRISHAQLFTGSEGSGNLAMAIAYGQYINCLNPTDEDSCGACSSCAKYEKLVHPDLTFAFPVATSSKAPKKPVSNHYITEWREAVLQNPYLEYDEWISKIEIENKIAAISVNESSEILKSVVYKRFEAKYKVVIVWHAEKMNTEASNRLLKFIEEPEPNTLIILISTDAEAIIRTILSRTQHTKFNQIDLKSLSNYLQEKKNLDSEKAMQIAAFSDGDFNSAMRLIDMEGKETFFFETFKNWMRMCFAGKLPPLLDWIEEISAKSVGREQQKNFLTYTLRLLRESIISNYADDNLLRLSSGEKAFLNKFAPFVHTGNILELNDLFNEAYYHIERNANPKLVFFNLSTRVTKLLRTKNVNL</sequence>
<keyword evidence="2" id="KW-1185">Reference proteome</keyword>
<protein>
    <submittedName>
        <fullName evidence="1">DNA polymerase III subunit delta</fullName>
    </submittedName>
</protein>
<accession>A0A6N9NGB4</accession>
<dbReference type="Proteomes" id="UP000470771">
    <property type="component" value="Unassembled WGS sequence"/>
</dbReference>
<dbReference type="PANTHER" id="PTHR11669">
    <property type="entry name" value="REPLICATION FACTOR C / DNA POLYMERASE III GAMMA-TAU SUBUNIT"/>
    <property type="match status" value="1"/>
</dbReference>
<dbReference type="SUPFAM" id="SSF52540">
    <property type="entry name" value="P-loop containing nucleoside triphosphate hydrolases"/>
    <property type="match status" value="1"/>
</dbReference>
<organism evidence="1 2">
    <name type="scientific">Acidiluteibacter ferrifornacis</name>
    <dbReference type="NCBI Taxonomy" id="2692424"/>
    <lineage>
        <taxon>Bacteria</taxon>
        <taxon>Pseudomonadati</taxon>
        <taxon>Bacteroidota</taxon>
        <taxon>Flavobacteriia</taxon>
        <taxon>Flavobacteriales</taxon>
        <taxon>Cryomorphaceae</taxon>
        <taxon>Acidiluteibacter</taxon>
    </lineage>
</organism>
<gene>
    <name evidence="1" type="ORF">GQN54_02260</name>
</gene>
<dbReference type="Gene3D" id="3.40.50.300">
    <property type="entry name" value="P-loop containing nucleotide triphosphate hydrolases"/>
    <property type="match status" value="1"/>
</dbReference>
<dbReference type="GO" id="GO:0006261">
    <property type="term" value="P:DNA-templated DNA replication"/>
    <property type="evidence" value="ECO:0007669"/>
    <property type="project" value="TreeGrafter"/>
</dbReference>
<dbReference type="Pfam" id="PF13177">
    <property type="entry name" value="DNA_pol3_delta2"/>
    <property type="match status" value="1"/>
</dbReference>